<keyword evidence="3" id="KW-0472">Membrane</keyword>
<evidence type="ECO:0000256" key="1">
    <source>
        <dbReference type="ARBA" id="ARBA00004442"/>
    </source>
</evidence>
<dbReference type="GO" id="GO:0009279">
    <property type="term" value="C:cell outer membrane"/>
    <property type="evidence" value="ECO:0007669"/>
    <property type="project" value="UniProtKB-SubCell"/>
</dbReference>
<comment type="subcellular location">
    <subcellularLocation>
        <location evidence="1">Cell outer membrane</location>
    </subcellularLocation>
</comment>
<organism evidence="8 9">
    <name type="scientific">Candidatus Devosia phytovorans</name>
    <dbReference type="NCBI Taxonomy" id="3121372"/>
    <lineage>
        <taxon>Bacteria</taxon>
        <taxon>Pseudomonadati</taxon>
        <taxon>Pseudomonadota</taxon>
        <taxon>Alphaproteobacteria</taxon>
        <taxon>Hyphomicrobiales</taxon>
        <taxon>Devosiaceae</taxon>
        <taxon>Devosia</taxon>
    </lineage>
</organism>
<evidence type="ECO:0000313" key="8">
    <source>
        <dbReference type="EMBL" id="WEK06740.1"/>
    </source>
</evidence>
<accession>A0AAJ6B1F3</accession>
<dbReference type="Pfam" id="PF13505">
    <property type="entry name" value="OMP_b-brl"/>
    <property type="match status" value="1"/>
</dbReference>
<evidence type="ECO:0000313" key="9">
    <source>
        <dbReference type="Proteomes" id="UP001217476"/>
    </source>
</evidence>
<dbReference type="SUPFAM" id="SSF56925">
    <property type="entry name" value="OMPA-like"/>
    <property type="match status" value="1"/>
</dbReference>
<evidence type="ECO:0000259" key="7">
    <source>
        <dbReference type="Pfam" id="PF13505"/>
    </source>
</evidence>
<evidence type="ECO:0000256" key="4">
    <source>
        <dbReference type="ARBA" id="ARBA00023237"/>
    </source>
</evidence>
<dbReference type="PANTHER" id="PTHR34001:SF3">
    <property type="entry name" value="BLL7405 PROTEIN"/>
    <property type="match status" value="1"/>
</dbReference>
<feature type="domain" description="Outer membrane protein beta-barrel" evidence="7">
    <location>
        <begin position="31"/>
        <end position="223"/>
    </location>
</feature>
<sequence length="223" mass="23211">MNKFVLAAIAGVLSTSTAFSADLLILDQPAVTAQTSAYDWSGFYAGVNLGYGWSEYELGDVAGTVVIDDIDGVLGGAQVGYNHDFGGFVLGAEADFQFSDLSRELAVAGIGSFDVGIESFGTVRARAGVAVDRFLPYVTGGVAWANGSATVVDALAGTILDEDETYVGYAIGAGLEYAVTDNITVKGEYLYADFGSKDFAVVGGTLDTDLTAHVARVGLNYKF</sequence>
<proteinExistence type="inferred from homology"/>
<reference evidence="8" key="1">
    <citation type="submission" date="2023-03" db="EMBL/GenBank/DDBJ databases">
        <title>Andean soil-derived lignocellulolytic bacterial consortium as a source of novel taxa and putative plastic-active enzymes.</title>
        <authorList>
            <person name="Diaz-Garcia L."/>
            <person name="Chuvochina M."/>
            <person name="Feuerriegel G."/>
            <person name="Bunk B."/>
            <person name="Sproer C."/>
            <person name="Streit W.R."/>
            <person name="Rodriguez L.M."/>
            <person name="Overmann J."/>
            <person name="Jimenez D.J."/>
        </authorList>
    </citation>
    <scope>NUCLEOTIDE SEQUENCE</scope>
    <source>
        <strain evidence="8">MAG 4196</strain>
    </source>
</reference>
<feature type="chain" id="PRO_5042495984" evidence="6">
    <location>
        <begin position="21"/>
        <end position="223"/>
    </location>
</feature>
<dbReference type="Gene3D" id="2.40.160.20">
    <property type="match status" value="1"/>
</dbReference>
<dbReference type="Proteomes" id="UP001217476">
    <property type="component" value="Chromosome"/>
</dbReference>
<protein>
    <submittedName>
        <fullName evidence="8">Porin family protein</fullName>
    </submittedName>
</protein>
<comment type="similarity">
    <text evidence="5">Belongs to the Omp25/RopB family.</text>
</comment>
<dbReference type="EMBL" id="CP119312">
    <property type="protein sequence ID" value="WEK06740.1"/>
    <property type="molecule type" value="Genomic_DNA"/>
</dbReference>
<dbReference type="InterPro" id="IPR027385">
    <property type="entry name" value="Beta-barrel_OMP"/>
</dbReference>
<keyword evidence="4" id="KW-0998">Cell outer membrane</keyword>
<dbReference type="AlphaFoldDB" id="A0AAJ6B1F3"/>
<evidence type="ECO:0000256" key="2">
    <source>
        <dbReference type="ARBA" id="ARBA00022729"/>
    </source>
</evidence>
<feature type="signal peptide" evidence="6">
    <location>
        <begin position="1"/>
        <end position="20"/>
    </location>
</feature>
<evidence type="ECO:0000256" key="6">
    <source>
        <dbReference type="SAM" id="SignalP"/>
    </source>
</evidence>
<name>A0AAJ6B1F3_9HYPH</name>
<evidence type="ECO:0000256" key="5">
    <source>
        <dbReference type="ARBA" id="ARBA00038306"/>
    </source>
</evidence>
<dbReference type="PANTHER" id="PTHR34001">
    <property type="entry name" value="BLL7405 PROTEIN"/>
    <property type="match status" value="1"/>
</dbReference>
<keyword evidence="2 6" id="KW-0732">Signal</keyword>
<dbReference type="InterPro" id="IPR011250">
    <property type="entry name" value="OMP/PagP_B-barrel"/>
</dbReference>
<evidence type="ECO:0000256" key="3">
    <source>
        <dbReference type="ARBA" id="ARBA00023136"/>
    </source>
</evidence>
<gene>
    <name evidence="8" type="ORF">P0Y65_06085</name>
</gene>
<dbReference type="InterPro" id="IPR051692">
    <property type="entry name" value="OMP-like"/>
</dbReference>